<reference evidence="1 2" key="1">
    <citation type="submission" date="2012-06" db="EMBL/GenBank/DDBJ databases">
        <title>The complete chromosome of genome of Turneriella parva DSM 21527.</title>
        <authorList>
            <consortium name="US DOE Joint Genome Institute (JGI-PGF)"/>
            <person name="Lucas S."/>
            <person name="Han J."/>
            <person name="Lapidus A."/>
            <person name="Bruce D."/>
            <person name="Goodwin L."/>
            <person name="Pitluck S."/>
            <person name="Peters L."/>
            <person name="Kyrpides N."/>
            <person name="Mavromatis K."/>
            <person name="Ivanova N."/>
            <person name="Mikhailova N."/>
            <person name="Chertkov O."/>
            <person name="Detter J.C."/>
            <person name="Tapia R."/>
            <person name="Han C."/>
            <person name="Land M."/>
            <person name="Hauser L."/>
            <person name="Markowitz V."/>
            <person name="Cheng J.-F."/>
            <person name="Hugenholtz P."/>
            <person name="Woyke T."/>
            <person name="Wu D."/>
            <person name="Gronow S."/>
            <person name="Wellnitz S."/>
            <person name="Brambilla E."/>
            <person name="Klenk H.-P."/>
            <person name="Eisen J.A."/>
        </authorList>
    </citation>
    <scope>NUCLEOTIDE SEQUENCE [LARGE SCALE GENOMIC DNA]</scope>
    <source>
        <strain evidence="2">ATCC BAA-1111 / DSM 21527 / NCTC 11395 / H</strain>
    </source>
</reference>
<keyword evidence="2" id="KW-1185">Reference proteome</keyword>
<protein>
    <submittedName>
        <fullName evidence="1">Addiction module component, TIGR02574 family</fullName>
    </submittedName>
</protein>
<dbReference type="EMBL" id="CP002959">
    <property type="protein sequence ID" value="AFM14121.1"/>
    <property type="molecule type" value="Genomic_DNA"/>
</dbReference>
<dbReference type="HOGENOM" id="CLU_185169_1_1_12"/>
<evidence type="ECO:0000313" key="2">
    <source>
        <dbReference type="Proteomes" id="UP000006048"/>
    </source>
</evidence>
<dbReference type="RefSeq" id="WP_014804608.1">
    <property type="nucleotide sequence ID" value="NC_018020.1"/>
</dbReference>
<dbReference type="Proteomes" id="UP000006048">
    <property type="component" value="Chromosome"/>
</dbReference>
<dbReference type="InterPro" id="IPR013406">
    <property type="entry name" value="CHP02574_addiction_mod"/>
</dbReference>
<dbReference type="Pfam" id="PF09720">
    <property type="entry name" value="Unstab_antitox"/>
    <property type="match status" value="1"/>
</dbReference>
<dbReference type="NCBIfam" id="TIGR02574">
    <property type="entry name" value="stabl_TIGR02574"/>
    <property type="match status" value="1"/>
</dbReference>
<evidence type="ECO:0000313" key="1">
    <source>
        <dbReference type="EMBL" id="AFM14121.1"/>
    </source>
</evidence>
<gene>
    <name evidence="1" type="ordered locus">Turpa_3484</name>
</gene>
<dbReference type="AlphaFoldDB" id="I4BA14"/>
<sequence length="84" mass="10092">MSVTELVAEIRQMKSAEKLDLLETLWENIAQEYDQTDIPQRHQDEIHSRFDKYTKDKTSAVSWDKAKESILKRYEDRDYPRSSR</sequence>
<organism evidence="1 2">
    <name type="scientific">Turneriella parva (strain ATCC BAA-1111 / DSM 21527 / NCTC 11395 / H)</name>
    <name type="common">Leptospira parva</name>
    <dbReference type="NCBI Taxonomy" id="869212"/>
    <lineage>
        <taxon>Bacteria</taxon>
        <taxon>Pseudomonadati</taxon>
        <taxon>Spirochaetota</taxon>
        <taxon>Spirochaetia</taxon>
        <taxon>Leptospirales</taxon>
        <taxon>Leptospiraceae</taxon>
        <taxon>Turneriella</taxon>
    </lineage>
</organism>
<dbReference type="OrthoDB" id="332125at2"/>
<proteinExistence type="predicted"/>
<name>I4BA14_TURPD</name>
<accession>I4BA14</accession>
<dbReference type="KEGG" id="tpx:Turpa_3484"/>